<gene>
    <name evidence="1" type="ORF">CCR75_006856</name>
</gene>
<dbReference type="KEGG" id="blac:94350592"/>
<dbReference type="GeneID" id="94350592"/>
<comment type="caution">
    <text evidence="1">The sequence shown here is derived from an EMBL/GenBank/DDBJ whole genome shotgun (WGS) entry which is preliminary data.</text>
</comment>
<dbReference type="OrthoDB" id="75652at2759"/>
<dbReference type="EMBL" id="SHOA02000002">
    <property type="protein sequence ID" value="TDH65144.1"/>
    <property type="molecule type" value="Genomic_DNA"/>
</dbReference>
<organism evidence="1 2">
    <name type="scientific">Bremia lactucae</name>
    <name type="common">Lettuce downy mildew</name>
    <dbReference type="NCBI Taxonomy" id="4779"/>
    <lineage>
        <taxon>Eukaryota</taxon>
        <taxon>Sar</taxon>
        <taxon>Stramenopiles</taxon>
        <taxon>Oomycota</taxon>
        <taxon>Peronosporomycetes</taxon>
        <taxon>Peronosporales</taxon>
        <taxon>Peronosporaceae</taxon>
        <taxon>Bremia</taxon>
    </lineage>
</organism>
<evidence type="ECO:0000313" key="1">
    <source>
        <dbReference type="EMBL" id="TDH65144.1"/>
    </source>
</evidence>
<dbReference type="AlphaFoldDB" id="A0A976IB55"/>
<evidence type="ECO:0000313" key="2">
    <source>
        <dbReference type="Proteomes" id="UP000294530"/>
    </source>
</evidence>
<sequence length="355" mass="39905">MFGPMRLAAQHLRRSSRVTSKSSTLIWHGQRFTTSKVNFFSSNSRILSDSVQKANVICAQPLIVKADPTSIVAGIAIVGALFGMGKMIWSASSSSAGEAKPFVCKDISQSEMALFFTELTAATKDLFNQLPEIESAMRKYLKDNNQELNDAEFHQAKLSQLYQMMESIEHQIVASRQWSRQCIQNALEKYAQDAEILKLQEDLNSLMLSYDKSQDDTDCSGVFFTSVFPAPVEIPDELTADKTLDILKEIVASMEKAMVDMLAHARAEGITDVEKAMKEFQSLYMEHVEHMTQAQMKACGISQQIFTAALQKYHAEDELFRLKVQKIYAQQAKAYVHALDKFIVKDHCANIQFNG</sequence>
<protein>
    <submittedName>
        <fullName evidence="1">Uncharacterized protein</fullName>
    </submittedName>
</protein>
<dbReference type="Proteomes" id="UP000294530">
    <property type="component" value="Unassembled WGS sequence"/>
</dbReference>
<name>A0A976IB55_BRELC</name>
<accession>A0A976IB55</accession>
<dbReference type="RefSeq" id="XP_067814643.1">
    <property type="nucleotide sequence ID" value="XM_067964921.1"/>
</dbReference>
<proteinExistence type="predicted"/>
<reference evidence="1 2" key="1">
    <citation type="journal article" date="2021" name="Genome Biol.">
        <title>AFLAP: assembly-free linkage analysis pipeline using k-mers from genome sequencing data.</title>
        <authorList>
            <person name="Fletcher K."/>
            <person name="Zhang L."/>
            <person name="Gil J."/>
            <person name="Han R."/>
            <person name="Cavanaugh K."/>
            <person name="Michelmore R."/>
        </authorList>
    </citation>
    <scope>NUCLEOTIDE SEQUENCE [LARGE SCALE GENOMIC DNA]</scope>
    <source>
        <strain evidence="1 2">SF5</strain>
    </source>
</reference>
<keyword evidence="2" id="KW-1185">Reference proteome</keyword>